<dbReference type="RefSeq" id="WP_167185651.1">
    <property type="nucleotide sequence ID" value="NZ_JAAONZ010000006.1"/>
</dbReference>
<dbReference type="InterPro" id="IPR050327">
    <property type="entry name" value="Proton-linked_MCT"/>
</dbReference>
<proteinExistence type="predicted"/>
<feature type="transmembrane region" description="Helical" evidence="4">
    <location>
        <begin position="78"/>
        <end position="95"/>
    </location>
</feature>
<protein>
    <submittedName>
        <fullName evidence="6">MFS transporter</fullName>
    </submittedName>
</protein>
<evidence type="ECO:0000259" key="5">
    <source>
        <dbReference type="PROSITE" id="PS50850"/>
    </source>
</evidence>
<evidence type="ECO:0000256" key="1">
    <source>
        <dbReference type="ARBA" id="ARBA00022692"/>
    </source>
</evidence>
<dbReference type="Pfam" id="PF07690">
    <property type="entry name" value="MFS_1"/>
    <property type="match status" value="1"/>
</dbReference>
<feature type="transmembrane region" description="Helical" evidence="4">
    <location>
        <begin position="169"/>
        <end position="189"/>
    </location>
</feature>
<dbReference type="PANTHER" id="PTHR11360">
    <property type="entry name" value="MONOCARBOXYLATE TRANSPORTER"/>
    <property type="match status" value="1"/>
</dbReference>
<dbReference type="Proteomes" id="UP000787472">
    <property type="component" value="Unassembled WGS sequence"/>
</dbReference>
<feature type="transmembrane region" description="Helical" evidence="4">
    <location>
        <begin position="391"/>
        <end position="412"/>
    </location>
</feature>
<keyword evidence="1 4" id="KW-0812">Transmembrane</keyword>
<comment type="caution">
    <text evidence="6">The sequence shown here is derived from an EMBL/GenBank/DDBJ whole genome shotgun (WGS) entry which is preliminary data.</text>
</comment>
<dbReference type="InterPro" id="IPR020846">
    <property type="entry name" value="MFS_dom"/>
</dbReference>
<organism evidence="6 7">
    <name type="scientific">Pseudomaricurvus hydrocarbonicus</name>
    <dbReference type="NCBI Taxonomy" id="1470433"/>
    <lineage>
        <taxon>Bacteria</taxon>
        <taxon>Pseudomonadati</taxon>
        <taxon>Pseudomonadota</taxon>
        <taxon>Gammaproteobacteria</taxon>
        <taxon>Cellvibrionales</taxon>
        <taxon>Cellvibrionaceae</taxon>
        <taxon>Pseudomaricurvus</taxon>
    </lineage>
</organism>
<dbReference type="EMBL" id="JAAONZ010000006">
    <property type="protein sequence ID" value="NHO65871.1"/>
    <property type="molecule type" value="Genomic_DNA"/>
</dbReference>
<dbReference type="Gene3D" id="1.20.1250.20">
    <property type="entry name" value="MFS general substrate transporter like domains"/>
    <property type="match status" value="2"/>
</dbReference>
<gene>
    <name evidence="6" type="ORF">G8770_09995</name>
</gene>
<feature type="transmembrane region" description="Helical" evidence="4">
    <location>
        <begin position="327"/>
        <end position="353"/>
    </location>
</feature>
<feature type="transmembrane region" description="Helical" evidence="4">
    <location>
        <begin position="239"/>
        <end position="261"/>
    </location>
</feature>
<accession>A0A9E5MHF3</accession>
<dbReference type="GO" id="GO:0022857">
    <property type="term" value="F:transmembrane transporter activity"/>
    <property type="evidence" value="ECO:0007669"/>
    <property type="project" value="InterPro"/>
</dbReference>
<sequence length="436" mass="46906">MKLGQVYPGWSVLAGSFVCAALAIGFTSYIYGMFTLPVTEDLGISRSTFNNGMIGLIIGGAIASPVIGKLLDHFPVRWIMVGCALAFGGTLMTVSRIDSPWLMLLMITTLLPFSTAGCGVLGANTVVVRWFKKRRGRALGVLSLSTSVGGFIAQPLTAFLIETVGWRDALFLIGLGPMVIFLLMAAFVVRDRPTEHTPGGEQEFGRSSAVAGVEDESETDFSAAEKLWTARDIIRSRNFWLVSLGIGLLFGIDQAVLLSQVPFFQDAGYELQLVSVLVAVKAISAVGGKLIVGYLADKVDLRVVFACVAGCNALLLSVYIIQPSLWFLFASVTLLGIAVGGVFPAWSTILAWLFGARSYGTVMGLMAVIMQPFAMVAMRFIGQVYDQTGTYIPAFTTFIVLDVVAMMLIFMVRPDPVDDSGQSIQSEQDVQGRSPV</sequence>
<feature type="transmembrane region" description="Helical" evidence="4">
    <location>
        <begin position="101"/>
        <end position="127"/>
    </location>
</feature>
<evidence type="ECO:0000256" key="2">
    <source>
        <dbReference type="ARBA" id="ARBA00022989"/>
    </source>
</evidence>
<feature type="transmembrane region" description="Helical" evidence="4">
    <location>
        <begin position="139"/>
        <end position="157"/>
    </location>
</feature>
<feature type="transmembrane region" description="Helical" evidence="4">
    <location>
        <begin position="12"/>
        <end position="32"/>
    </location>
</feature>
<dbReference type="InterPro" id="IPR036259">
    <property type="entry name" value="MFS_trans_sf"/>
</dbReference>
<name>A0A9E5MHF3_9GAMM</name>
<dbReference type="PANTHER" id="PTHR11360:SF284">
    <property type="entry name" value="EG:103B4.3 PROTEIN-RELATED"/>
    <property type="match status" value="1"/>
</dbReference>
<keyword evidence="7" id="KW-1185">Reference proteome</keyword>
<feature type="transmembrane region" description="Helical" evidence="4">
    <location>
        <begin position="52"/>
        <end position="71"/>
    </location>
</feature>
<dbReference type="SUPFAM" id="SSF103473">
    <property type="entry name" value="MFS general substrate transporter"/>
    <property type="match status" value="1"/>
</dbReference>
<feature type="domain" description="Major facilitator superfamily (MFS) profile" evidence="5">
    <location>
        <begin position="13"/>
        <end position="417"/>
    </location>
</feature>
<evidence type="ECO:0000256" key="4">
    <source>
        <dbReference type="SAM" id="Phobius"/>
    </source>
</evidence>
<reference evidence="6" key="1">
    <citation type="submission" date="2020-03" db="EMBL/GenBank/DDBJ databases">
        <authorList>
            <person name="Guo F."/>
        </authorList>
    </citation>
    <scope>NUCLEOTIDE SEQUENCE</scope>
    <source>
        <strain evidence="6">JCM 30134</strain>
    </source>
</reference>
<evidence type="ECO:0000313" key="6">
    <source>
        <dbReference type="EMBL" id="NHO65871.1"/>
    </source>
</evidence>
<dbReference type="PROSITE" id="PS50850">
    <property type="entry name" value="MFS"/>
    <property type="match status" value="1"/>
</dbReference>
<feature type="transmembrane region" description="Helical" evidence="4">
    <location>
        <begin position="273"/>
        <end position="296"/>
    </location>
</feature>
<evidence type="ECO:0000313" key="7">
    <source>
        <dbReference type="Proteomes" id="UP000787472"/>
    </source>
</evidence>
<dbReference type="AlphaFoldDB" id="A0A9E5MHF3"/>
<evidence type="ECO:0000256" key="3">
    <source>
        <dbReference type="ARBA" id="ARBA00023136"/>
    </source>
</evidence>
<dbReference type="InterPro" id="IPR011701">
    <property type="entry name" value="MFS"/>
</dbReference>
<keyword evidence="3 4" id="KW-0472">Membrane</keyword>
<keyword evidence="2 4" id="KW-1133">Transmembrane helix</keyword>
<feature type="transmembrane region" description="Helical" evidence="4">
    <location>
        <begin position="303"/>
        <end position="321"/>
    </location>
</feature>